<reference evidence="2" key="3">
    <citation type="submission" date="2015-02" db="EMBL/GenBank/DDBJ databases">
        <title>Evolutionary Origins and Diversification of the Mycorrhizal Mutualists.</title>
        <authorList>
            <consortium name="DOE Joint Genome Institute"/>
            <consortium name="Mycorrhizal Genomics Consortium"/>
            <person name="Kohler A."/>
            <person name="Kuo A."/>
            <person name="Nagy L.G."/>
            <person name="Floudas D."/>
            <person name="Copeland A."/>
            <person name="Barry K.W."/>
            <person name="Cichocki N."/>
            <person name="Veneault-Fourrey C."/>
            <person name="LaButti K."/>
            <person name="Lindquist E.A."/>
            <person name="Lipzen A."/>
            <person name="Lundell T."/>
            <person name="Morin E."/>
            <person name="Murat C."/>
            <person name="Riley R."/>
            <person name="Ohm R."/>
            <person name="Sun H."/>
            <person name="Tunlid A."/>
            <person name="Henrissat B."/>
            <person name="Grigoriev I.V."/>
            <person name="Hibbett D.S."/>
            <person name="Martin F."/>
        </authorList>
    </citation>
    <scope>NUCLEOTIDE SEQUENCE</scope>
    <source>
        <strain evidence="2">MAFF 305830</strain>
    </source>
</reference>
<proteinExistence type="predicted"/>
<reference evidence="2 4" key="1">
    <citation type="submission" date="2014-04" db="EMBL/GenBank/DDBJ databases">
        <authorList>
            <consortium name="DOE Joint Genome Institute"/>
            <person name="Kuo A."/>
            <person name="Zuccaro A."/>
            <person name="Kohler A."/>
            <person name="Nagy L.G."/>
            <person name="Floudas D."/>
            <person name="Copeland A."/>
            <person name="Barry K.W."/>
            <person name="Cichocki N."/>
            <person name="Veneault-Fourrey C."/>
            <person name="LaButti K."/>
            <person name="Lindquist E.A."/>
            <person name="Lipzen A."/>
            <person name="Lundell T."/>
            <person name="Morin E."/>
            <person name="Murat C."/>
            <person name="Sun H."/>
            <person name="Tunlid A."/>
            <person name="Henrissat B."/>
            <person name="Grigoriev I.V."/>
            <person name="Hibbett D.S."/>
            <person name="Martin F."/>
            <person name="Nordberg H.P."/>
            <person name="Cantor M.N."/>
            <person name="Hua S.X."/>
        </authorList>
    </citation>
    <scope>NUCLEOTIDE SEQUENCE [LARGE SCALE GENOMIC DNA]</scope>
    <source>
        <strain evidence="2 4">MAFF 305830</strain>
    </source>
</reference>
<dbReference type="GO" id="GO:0003950">
    <property type="term" value="F:NAD+ poly-ADP-ribosyltransferase activity"/>
    <property type="evidence" value="ECO:0007669"/>
    <property type="project" value="InterPro"/>
</dbReference>
<dbReference type="EMBL" id="KN824396">
    <property type="protein sequence ID" value="KIM21014.1"/>
    <property type="molecule type" value="Genomic_DNA"/>
</dbReference>
<dbReference type="PANTHER" id="PTHR31681">
    <property type="entry name" value="C2H2-LIKE ZINC FINGER PROTEIN"/>
    <property type="match status" value="1"/>
</dbReference>
<accession>A0A0C3ALV3</accession>
<dbReference type="HOGENOM" id="CLU_039434_0_0_1"/>
<evidence type="ECO:0000313" key="3">
    <source>
        <dbReference type="EMBL" id="KIM29374.1"/>
    </source>
</evidence>
<evidence type="ECO:0000313" key="4">
    <source>
        <dbReference type="Proteomes" id="UP000054097"/>
    </source>
</evidence>
<feature type="domain" description="PARP catalytic" evidence="1">
    <location>
        <begin position="254"/>
        <end position="334"/>
    </location>
</feature>
<name>A0A0C3ALV3_SERVB</name>
<gene>
    <name evidence="3" type="ORF">M408DRAFT_328658</name>
    <name evidence="2" type="ORF">M408DRAFT_333688</name>
</gene>
<dbReference type="AlphaFoldDB" id="A0A0C3ALV3"/>
<organism evidence="2 4">
    <name type="scientific">Serendipita vermifera MAFF 305830</name>
    <dbReference type="NCBI Taxonomy" id="933852"/>
    <lineage>
        <taxon>Eukaryota</taxon>
        <taxon>Fungi</taxon>
        <taxon>Dikarya</taxon>
        <taxon>Basidiomycota</taxon>
        <taxon>Agaricomycotina</taxon>
        <taxon>Agaricomycetes</taxon>
        <taxon>Sebacinales</taxon>
        <taxon>Serendipitaceae</taxon>
        <taxon>Serendipita</taxon>
    </lineage>
</organism>
<sequence length="363" mass="38643">MSLMMGMCKTCGVRPQYRDGTKTHPYCGKTCAKKAATGSAPAIMTGPQTNGQPMIHPSAFMNPSASSSNGTFGPPGICAIQTCNKPVWINPRTGKPSPYCGNTCRGNAANLTASLGTSACLQCRVRPQNAQFPDSLFCSQGCKAQAENSAPGILEIPPGHPKFNSVAKQFNDTWKHTNIAGKVASRVYLVLNSSAQMAHYNAHRQAVEAKGNFTAKGRAPGNENRRWHGTKRKCLLGDPGHTQLCSDSTCALCCIVRTSFDIAFYKNNTSWGRFGCGIYSSSTSSKSDSYSANTQTSPLKAMLLNKVVVGRGQIVNQDSPNLTAPAAGFDSVLGEPGGGGVLNFDECVVYTNDAIRPAYLVMY</sequence>
<dbReference type="Pfam" id="PF00644">
    <property type="entry name" value="PARP"/>
    <property type="match status" value="1"/>
</dbReference>
<dbReference type="SUPFAM" id="SSF56399">
    <property type="entry name" value="ADP-ribosylation"/>
    <property type="match status" value="1"/>
</dbReference>
<evidence type="ECO:0000313" key="2">
    <source>
        <dbReference type="EMBL" id="KIM21014.1"/>
    </source>
</evidence>
<dbReference type="STRING" id="933852.A0A0C3ALV3"/>
<dbReference type="EMBL" id="KN824288">
    <property type="protein sequence ID" value="KIM29374.1"/>
    <property type="molecule type" value="Genomic_DNA"/>
</dbReference>
<protein>
    <recommendedName>
        <fullName evidence="1">PARP catalytic domain-containing protein</fullName>
    </recommendedName>
</protein>
<reference evidence="4" key="2">
    <citation type="submission" date="2015-01" db="EMBL/GenBank/DDBJ databases">
        <title>Evolutionary Origins and Diversification of the Mycorrhizal Mutualists.</title>
        <authorList>
            <consortium name="DOE Joint Genome Institute"/>
            <consortium name="Mycorrhizal Genomics Consortium"/>
            <person name="Kohler A."/>
            <person name="Kuo A."/>
            <person name="Nagy L.G."/>
            <person name="Floudas D."/>
            <person name="Copeland A."/>
            <person name="Barry K.W."/>
            <person name="Cichocki N."/>
            <person name="Veneault-Fourrey C."/>
            <person name="LaButti K."/>
            <person name="Lindquist E.A."/>
            <person name="Lipzen A."/>
            <person name="Lundell T."/>
            <person name="Morin E."/>
            <person name="Murat C."/>
            <person name="Riley R."/>
            <person name="Ohm R."/>
            <person name="Sun H."/>
            <person name="Tunlid A."/>
            <person name="Henrissat B."/>
            <person name="Grigoriev I.V."/>
            <person name="Hibbett D.S."/>
            <person name="Martin F."/>
        </authorList>
    </citation>
    <scope>NUCLEOTIDE SEQUENCE [LARGE SCALE GENOMIC DNA]</scope>
    <source>
        <strain evidence="3 4">MAFF 305830</strain>
    </source>
</reference>
<dbReference type="Proteomes" id="UP000054097">
    <property type="component" value="Unassembled WGS sequence"/>
</dbReference>
<dbReference type="InterPro" id="IPR012317">
    <property type="entry name" value="Poly(ADP-ribose)pol_cat_dom"/>
</dbReference>
<dbReference type="OrthoDB" id="9514740at2759"/>
<evidence type="ECO:0000259" key="1">
    <source>
        <dbReference type="Pfam" id="PF00644"/>
    </source>
</evidence>
<keyword evidence="4" id="KW-1185">Reference proteome</keyword>
<dbReference type="PANTHER" id="PTHR31681:SF3">
    <property type="entry name" value="OS04G0690100 PROTEIN"/>
    <property type="match status" value="1"/>
</dbReference>
<dbReference type="Gene3D" id="3.90.228.10">
    <property type="match status" value="1"/>
</dbReference>